<keyword evidence="1" id="KW-1133">Transmembrane helix</keyword>
<feature type="transmembrane region" description="Helical" evidence="1">
    <location>
        <begin position="93"/>
        <end position="113"/>
    </location>
</feature>
<evidence type="ECO:0000259" key="2">
    <source>
        <dbReference type="Pfam" id="PF20151"/>
    </source>
</evidence>
<feature type="transmembrane region" description="Helical" evidence="1">
    <location>
        <begin position="53"/>
        <end position="73"/>
    </location>
</feature>
<dbReference type="Proteomes" id="UP000292957">
    <property type="component" value="Unassembled WGS sequence"/>
</dbReference>
<dbReference type="Pfam" id="PF20151">
    <property type="entry name" value="DUF6533"/>
    <property type="match status" value="1"/>
</dbReference>
<dbReference type="OrthoDB" id="2745134at2759"/>
<reference evidence="3" key="1">
    <citation type="submission" date="2019-01" db="EMBL/GenBank/DDBJ databases">
        <title>Draft genome sequences of three monokaryotic isolates of the white-rot basidiomycete fungus Dichomitus squalens.</title>
        <authorList>
            <consortium name="DOE Joint Genome Institute"/>
            <person name="Lopez S.C."/>
            <person name="Andreopoulos B."/>
            <person name="Pangilinan J."/>
            <person name="Lipzen A."/>
            <person name="Riley R."/>
            <person name="Ahrendt S."/>
            <person name="Ng V."/>
            <person name="Barry K."/>
            <person name="Daum C."/>
            <person name="Grigoriev I.V."/>
            <person name="Hilden K.S."/>
            <person name="Makela M.R."/>
            <person name="de Vries R.P."/>
        </authorList>
    </citation>
    <scope>NUCLEOTIDE SEQUENCE [LARGE SCALE GENOMIC DNA]</scope>
    <source>
        <strain evidence="3">OM18370.1</strain>
    </source>
</reference>
<feature type="transmembrane region" description="Helical" evidence="1">
    <location>
        <begin position="28"/>
        <end position="46"/>
    </location>
</feature>
<dbReference type="InterPro" id="IPR045340">
    <property type="entry name" value="DUF6533"/>
</dbReference>
<dbReference type="EMBL" id="ML143442">
    <property type="protein sequence ID" value="TBU26689.1"/>
    <property type="molecule type" value="Genomic_DNA"/>
</dbReference>
<protein>
    <recommendedName>
        <fullName evidence="2">DUF6533 domain-containing protein</fullName>
    </recommendedName>
</protein>
<organism evidence="3">
    <name type="scientific">Dichomitus squalens</name>
    <dbReference type="NCBI Taxonomy" id="114155"/>
    <lineage>
        <taxon>Eukaryota</taxon>
        <taxon>Fungi</taxon>
        <taxon>Dikarya</taxon>
        <taxon>Basidiomycota</taxon>
        <taxon>Agaricomycotina</taxon>
        <taxon>Agaricomycetes</taxon>
        <taxon>Polyporales</taxon>
        <taxon>Polyporaceae</taxon>
        <taxon>Dichomitus</taxon>
    </lineage>
</organism>
<keyword evidence="1" id="KW-0472">Membrane</keyword>
<evidence type="ECO:0000256" key="1">
    <source>
        <dbReference type="SAM" id="Phobius"/>
    </source>
</evidence>
<dbReference type="AlphaFoldDB" id="A0A4Q9MH35"/>
<accession>A0A4Q9MH35</accession>
<keyword evidence="1" id="KW-0812">Transmembrane</keyword>
<gene>
    <name evidence="3" type="ORF">BD311DRAFT_667024</name>
</gene>
<feature type="domain" description="DUF6533" evidence="2">
    <location>
        <begin position="4"/>
        <end position="43"/>
    </location>
</feature>
<sequence length="141" mass="15896">MKTIALVGYDYLTTFQQELALFWRSRPTLSSVLFFFNRYLAIVYYIGMAPIRIPSVCECVVIAMISVSTSGLLTTSEVFSALRAYALSNQSRALSAIIFILGSVPLILNYYVLRYPTLTQTNAHRLCRETFITSRLDSTPS</sequence>
<evidence type="ECO:0000313" key="3">
    <source>
        <dbReference type="EMBL" id="TBU26689.1"/>
    </source>
</evidence>
<proteinExistence type="predicted"/>
<name>A0A4Q9MH35_9APHY</name>